<sequence>MARPGQAGGGACCIEQLVLPLDGTVPFSFLLKEKISPLSCGNVPLQDSKKETPPISPGSDSLSAISRLLLYLEMLDGHTAAAARKKGEKER</sequence>
<gene>
    <name evidence="1" type="ORF">B296_00044689</name>
    <name evidence="2" type="ORF">BHM03_00006941</name>
</gene>
<dbReference type="Proteomes" id="UP000287651">
    <property type="component" value="Unassembled WGS sequence"/>
</dbReference>
<reference evidence="2" key="2">
    <citation type="journal article" date="2018" name="Data Brief">
        <title>Genome sequence data from 17 accessions of Ensete ventricosum, a staple food crop for millions in Ethiopia.</title>
        <authorList>
            <person name="Yemataw Z."/>
            <person name="Muzemil S."/>
            <person name="Ambachew D."/>
            <person name="Tripathi L."/>
            <person name="Tesfaye K."/>
            <person name="Chala A."/>
            <person name="Farbos A."/>
            <person name="O'Neill P."/>
            <person name="Moore K."/>
            <person name="Grant M."/>
            <person name="Studholme D.J."/>
        </authorList>
    </citation>
    <scope>NUCLEOTIDE SEQUENCE [LARGE SCALE GENOMIC DNA]</scope>
    <source>
        <tissue evidence="2">Leaf</tissue>
    </source>
</reference>
<organism evidence="1 3">
    <name type="scientific">Ensete ventricosum</name>
    <name type="common">Abyssinian banana</name>
    <name type="synonym">Musa ensete</name>
    <dbReference type="NCBI Taxonomy" id="4639"/>
    <lineage>
        <taxon>Eukaryota</taxon>
        <taxon>Viridiplantae</taxon>
        <taxon>Streptophyta</taxon>
        <taxon>Embryophyta</taxon>
        <taxon>Tracheophyta</taxon>
        <taxon>Spermatophyta</taxon>
        <taxon>Magnoliopsida</taxon>
        <taxon>Liliopsida</taxon>
        <taxon>Zingiberales</taxon>
        <taxon>Musaceae</taxon>
        <taxon>Ensete</taxon>
    </lineage>
</organism>
<accession>A0A426XPW9</accession>
<dbReference type="AlphaFoldDB" id="A0A426XPW9"/>
<evidence type="ECO:0000313" key="3">
    <source>
        <dbReference type="Proteomes" id="UP000287651"/>
    </source>
</evidence>
<protein>
    <submittedName>
        <fullName evidence="1">Uncharacterized protein</fullName>
    </submittedName>
</protein>
<evidence type="ECO:0000313" key="2">
    <source>
        <dbReference type="EMBL" id="RZR71737.1"/>
    </source>
</evidence>
<evidence type="ECO:0000313" key="1">
    <source>
        <dbReference type="EMBL" id="RRT41472.1"/>
    </source>
</evidence>
<dbReference type="Proteomes" id="UP000290560">
    <property type="component" value="Unassembled WGS sequence"/>
</dbReference>
<proteinExistence type="predicted"/>
<reference evidence="1" key="3">
    <citation type="submission" date="2018-09" db="EMBL/GenBank/DDBJ databases">
        <authorList>
            <person name="Harrison J."/>
            <person name="Moore K.A."/>
            <person name="Paszkiewicz K."/>
            <person name="Jones T."/>
            <person name="Grant M."/>
            <person name="Ambacheew D."/>
            <person name="Muzemil S."/>
            <person name="Studholme D."/>
        </authorList>
    </citation>
    <scope>NUCLEOTIDE SEQUENCE</scope>
</reference>
<dbReference type="EMBL" id="AMZH03018543">
    <property type="protein sequence ID" value="RRT41472.1"/>
    <property type="molecule type" value="Genomic_DNA"/>
</dbReference>
<reference evidence="1 3" key="1">
    <citation type="journal article" date="2014" name="Agronomy (Basel)">
        <title>A Draft Genome Sequence for Ensete ventricosum, the Drought-Tolerant Tree Against Hunger.</title>
        <authorList>
            <person name="Harrison J."/>
            <person name="Moore K.A."/>
            <person name="Paszkiewicz K."/>
            <person name="Jones T."/>
            <person name="Grant M."/>
            <person name="Ambacheew D."/>
            <person name="Muzemil S."/>
            <person name="Studholme D.J."/>
        </authorList>
    </citation>
    <scope>NUCLEOTIDE SEQUENCE [LARGE SCALE GENOMIC DNA]</scope>
</reference>
<name>A0A426XPW9_ENSVE</name>
<dbReference type="EMBL" id="KV875577">
    <property type="protein sequence ID" value="RZR71737.1"/>
    <property type="molecule type" value="Genomic_DNA"/>
</dbReference>